<dbReference type="EMBL" id="VZDO01000014">
    <property type="protein sequence ID" value="KAB0678068.1"/>
    <property type="molecule type" value="Genomic_DNA"/>
</dbReference>
<dbReference type="RefSeq" id="WP_150971593.1">
    <property type="nucleotide sequence ID" value="NZ_VZDO01000014.1"/>
</dbReference>
<sequence>MIRPAHRGRMHWERRLRRSIAWEATEIEMGDPKDTTKVVPGAFHGEGDADAGVVTETVVGSDEAEDIEESEDADVSRIEKNEKPEPGP</sequence>
<gene>
    <name evidence="2" type="ORF">F6X38_16715</name>
</gene>
<dbReference type="AlphaFoldDB" id="A0A7V7PMC3"/>
<keyword evidence="3" id="KW-1185">Reference proteome</keyword>
<feature type="compositionally biased region" description="Acidic residues" evidence="1">
    <location>
        <begin position="62"/>
        <end position="73"/>
    </location>
</feature>
<protein>
    <submittedName>
        <fullName evidence="2">Uncharacterized protein</fullName>
    </submittedName>
</protein>
<reference evidence="2 3" key="1">
    <citation type="submission" date="2019-09" db="EMBL/GenBank/DDBJ databases">
        <title>YIM 132180 draft genome.</title>
        <authorList>
            <person name="Zhang K."/>
        </authorList>
    </citation>
    <scope>NUCLEOTIDE SEQUENCE [LARGE SCALE GENOMIC DNA]</scope>
    <source>
        <strain evidence="2 3">YIM 132180</strain>
    </source>
</reference>
<evidence type="ECO:0000313" key="2">
    <source>
        <dbReference type="EMBL" id="KAB0678068.1"/>
    </source>
</evidence>
<accession>A0A7V7PMC3</accession>
<comment type="caution">
    <text evidence="2">The sequence shown here is derived from an EMBL/GenBank/DDBJ whole genome shotgun (WGS) entry which is preliminary data.</text>
</comment>
<organism evidence="2 3">
    <name type="scientific">Plantimonas leprariae</name>
    <dbReference type="NCBI Taxonomy" id="2615207"/>
    <lineage>
        <taxon>Bacteria</taxon>
        <taxon>Pseudomonadati</taxon>
        <taxon>Pseudomonadota</taxon>
        <taxon>Alphaproteobacteria</taxon>
        <taxon>Hyphomicrobiales</taxon>
        <taxon>Aurantimonadaceae</taxon>
        <taxon>Plantimonas</taxon>
    </lineage>
</organism>
<proteinExistence type="predicted"/>
<evidence type="ECO:0000313" key="3">
    <source>
        <dbReference type="Proteomes" id="UP000432089"/>
    </source>
</evidence>
<evidence type="ECO:0000256" key="1">
    <source>
        <dbReference type="SAM" id="MobiDB-lite"/>
    </source>
</evidence>
<name>A0A7V7PMC3_9HYPH</name>
<feature type="compositionally biased region" description="Basic and acidic residues" evidence="1">
    <location>
        <begin position="74"/>
        <end position="88"/>
    </location>
</feature>
<dbReference type="Proteomes" id="UP000432089">
    <property type="component" value="Unassembled WGS sequence"/>
</dbReference>
<feature type="region of interest" description="Disordered" evidence="1">
    <location>
        <begin position="59"/>
        <end position="88"/>
    </location>
</feature>